<name>A0A6V7H896_9HYME</name>
<sequence>RVSVERRNKPKLRLPDFLTKDPTSCSVLTAETSSTRSVRFITDRRAYRGNRSFRFAKLLSNGEGLAPLSVHRFNWKLFRKLPKVRSKSSL</sequence>
<evidence type="ECO:0000313" key="1">
    <source>
        <dbReference type="EMBL" id="CAD1475699.1"/>
    </source>
</evidence>
<dbReference type="AlphaFoldDB" id="A0A6V7H896"/>
<feature type="non-terminal residue" evidence="1">
    <location>
        <position position="90"/>
    </location>
</feature>
<gene>
    <name evidence="1" type="ORF">MHI_LOCUS591342</name>
</gene>
<dbReference type="Proteomes" id="UP000752696">
    <property type="component" value="Unassembled WGS sequence"/>
</dbReference>
<proteinExistence type="predicted"/>
<feature type="non-terminal residue" evidence="1">
    <location>
        <position position="1"/>
    </location>
</feature>
<comment type="caution">
    <text evidence="1">The sequence shown here is derived from an EMBL/GenBank/DDBJ whole genome shotgun (WGS) entry which is preliminary data.</text>
</comment>
<organism evidence="1 2">
    <name type="scientific">Heterotrigona itama</name>
    <dbReference type="NCBI Taxonomy" id="395501"/>
    <lineage>
        <taxon>Eukaryota</taxon>
        <taxon>Metazoa</taxon>
        <taxon>Ecdysozoa</taxon>
        <taxon>Arthropoda</taxon>
        <taxon>Hexapoda</taxon>
        <taxon>Insecta</taxon>
        <taxon>Pterygota</taxon>
        <taxon>Neoptera</taxon>
        <taxon>Endopterygota</taxon>
        <taxon>Hymenoptera</taxon>
        <taxon>Apocrita</taxon>
        <taxon>Aculeata</taxon>
        <taxon>Apoidea</taxon>
        <taxon>Anthophila</taxon>
        <taxon>Apidae</taxon>
        <taxon>Heterotrigona</taxon>
    </lineage>
</organism>
<protein>
    <submittedName>
        <fullName evidence="1">Uncharacterized protein</fullName>
    </submittedName>
</protein>
<accession>A0A6V7H896</accession>
<keyword evidence="2" id="KW-1185">Reference proteome</keyword>
<evidence type="ECO:0000313" key="2">
    <source>
        <dbReference type="Proteomes" id="UP000752696"/>
    </source>
</evidence>
<reference evidence="1" key="1">
    <citation type="submission" date="2020-07" db="EMBL/GenBank/DDBJ databases">
        <authorList>
            <person name="Nazaruddin N."/>
        </authorList>
    </citation>
    <scope>NUCLEOTIDE SEQUENCE</scope>
</reference>
<dbReference type="EMBL" id="CAJDYZ010008696">
    <property type="protein sequence ID" value="CAD1475699.1"/>
    <property type="molecule type" value="Genomic_DNA"/>
</dbReference>
<dbReference type="OrthoDB" id="10623727at2759"/>